<accession>A0ABV6P7C1</accession>
<dbReference type="InterPro" id="IPR011650">
    <property type="entry name" value="Peptidase_M20_dimer"/>
</dbReference>
<proteinExistence type="predicted"/>
<reference evidence="5 6" key="1">
    <citation type="submission" date="2024-09" db="EMBL/GenBank/DDBJ databases">
        <authorList>
            <person name="Sun Q."/>
            <person name="Mori K."/>
        </authorList>
    </citation>
    <scope>NUCLEOTIDE SEQUENCE [LARGE SCALE GENOMIC DNA]</scope>
    <source>
        <strain evidence="5 6">NCAIM B.02604</strain>
    </source>
</reference>
<dbReference type="InterPro" id="IPR051458">
    <property type="entry name" value="Cyt/Met_Dipeptidase"/>
</dbReference>
<dbReference type="PANTHER" id="PTHR43270:SF12">
    <property type="entry name" value="SUCCINYL-DIAMINOPIMELATE DESUCCINYLASE"/>
    <property type="match status" value="1"/>
</dbReference>
<evidence type="ECO:0000313" key="6">
    <source>
        <dbReference type="Proteomes" id="UP001589862"/>
    </source>
</evidence>
<evidence type="ECO:0000256" key="1">
    <source>
        <dbReference type="ARBA" id="ARBA00022670"/>
    </source>
</evidence>
<dbReference type="Pfam" id="PF01546">
    <property type="entry name" value="Peptidase_M20"/>
    <property type="match status" value="1"/>
</dbReference>
<dbReference type="Pfam" id="PF07687">
    <property type="entry name" value="M20_dimer"/>
    <property type="match status" value="1"/>
</dbReference>
<dbReference type="NCBIfam" id="NF005914">
    <property type="entry name" value="PRK07907.1"/>
    <property type="match status" value="1"/>
</dbReference>
<dbReference type="SUPFAM" id="SSF53187">
    <property type="entry name" value="Zn-dependent exopeptidases"/>
    <property type="match status" value="1"/>
</dbReference>
<keyword evidence="2" id="KW-0479">Metal-binding</keyword>
<name>A0ABV6P7C1_9MICC</name>
<dbReference type="Gene3D" id="3.40.630.10">
    <property type="entry name" value="Zn peptidases"/>
    <property type="match status" value="1"/>
</dbReference>
<dbReference type="Gene3D" id="3.30.70.360">
    <property type="match status" value="1"/>
</dbReference>
<gene>
    <name evidence="5" type="ORF">ACFFFR_01365</name>
</gene>
<evidence type="ECO:0000259" key="4">
    <source>
        <dbReference type="Pfam" id="PF07687"/>
    </source>
</evidence>
<keyword evidence="3" id="KW-0378">Hydrolase</keyword>
<feature type="domain" description="Peptidase M20 dimerisation" evidence="4">
    <location>
        <begin position="221"/>
        <end position="363"/>
    </location>
</feature>
<comment type="caution">
    <text evidence="5">The sequence shown here is derived from an EMBL/GenBank/DDBJ whole genome shotgun (WGS) entry which is preliminary data.</text>
</comment>
<dbReference type="InterPro" id="IPR002933">
    <property type="entry name" value="Peptidase_M20"/>
</dbReference>
<organism evidence="5 6">
    <name type="scientific">Micrococcoides hystricis</name>
    <dbReference type="NCBI Taxonomy" id="1572761"/>
    <lineage>
        <taxon>Bacteria</taxon>
        <taxon>Bacillati</taxon>
        <taxon>Actinomycetota</taxon>
        <taxon>Actinomycetes</taxon>
        <taxon>Micrococcales</taxon>
        <taxon>Micrococcaceae</taxon>
        <taxon>Micrococcoides</taxon>
    </lineage>
</organism>
<keyword evidence="1" id="KW-0645">Protease</keyword>
<evidence type="ECO:0000313" key="5">
    <source>
        <dbReference type="EMBL" id="MFC0581038.1"/>
    </source>
</evidence>
<dbReference type="Proteomes" id="UP001589862">
    <property type="component" value="Unassembled WGS sequence"/>
</dbReference>
<evidence type="ECO:0000256" key="2">
    <source>
        <dbReference type="ARBA" id="ARBA00022723"/>
    </source>
</evidence>
<protein>
    <submittedName>
        <fullName evidence="5">Dipeptidase</fullName>
    </submittedName>
</protein>
<keyword evidence="6" id="KW-1185">Reference proteome</keyword>
<dbReference type="EMBL" id="JBHLUB010000001">
    <property type="protein sequence ID" value="MFC0581038.1"/>
    <property type="molecule type" value="Genomic_DNA"/>
</dbReference>
<evidence type="ECO:0000256" key="3">
    <source>
        <dbReference type="ARBA" id="ARBA00022801"/>
    </source>
</evidence>
<sequence length="475" mass="50132">MTLSHPAANLPLDPAVIAELKTSVANAFPATVATLSEHVKIPAMAWDAYDPALLEESAKFVAEQCKQAGFTDVQILTAERSDRAGQQGAPAVVAHRPGPAGAPRVLLYAHHDVQPIGDEALWNTEPLVASEVDGRLYGRGTADDKAGIMVHLAALEALADVTPQTLDQLSITVFIEGEEEAGSPSFANFLKDNHEVLDADVIVVADSSNWKVGQPALTSSLRGMLDATIEVKVMEHAVHSGMFGGPVLDAPTLLARIIASLHTADGSVAVPGLLSHDVAEIDYAEADYRRDAGIIDSLQLAGTGSIADRLWNKPAINLIGFDAPAVAVASNTLLPTARAKVSMRLAPGQDPAQAMAALKAHVLAQDVMGAEVLFIEGEQGHPFSADTNSEIAQLQMAAFTAAWETEAVTIGMGGSIPFVADLKDQFPDAEIMITGIEDPDTRAHAANESLHLTDFQHAIEAEALFLASLAERNKK</sequence>
<dbReference type="PANTHER" id="PTHR43270">
    <property type="entry name" value="BETA-ALA-HIS DIPEPTIDASE"/>
    <property type="match status" value="1"/>
</dbReference>
<dbReference type="RefSeq" id="WP_377457552.1">
    <property type="nucleotide sequence ID" value="NZ_JBHLUB010000001.1"/>
</dbReference>